<keyword evidence="3" id="KW-1185">Reference proteome</keyword>
<feature type="compositionally biased region" description="Basic residues" evidence="1">
    <location>
        <begin position="119"/>
        <end position="140"/>
    </location>
</feature>
<evidence type="ECO:0000256" key="1">
    <source>
        <dbReference type="SAM" id="MobiDB-lite"/>
    </source>
</evidence>
<feature type="compositionally biased region" description="Acidic residues" evidence="1">
    <location>
        <begin position="93"/>
        <end position="103"/>
    </location>
</feature>
<feature type="region of interest" description="Disordered" evidence="1">
    <location>
        <begin position="11"/>
        <end position="59"/>
    </location>
</feature>
<feature type="region of interest" description="Disordered" evidence="1">
    <location>
        <begin position="90"/>
        <end position="140"/>
    </location>
</feature>
<feature type="compositionally biased region" description="Acidic residues" evidence="1">
    <location>
        <begin position="47"/>
        <end position="58"/>
    </location>
</feature>
<evidence type="ECO:0000313" key="3">
    <source>
        <dbReference type="Proteomes" id="UP001607303"/>
    </source>
</evidence>
<sequence>MPLHEICILVSGGARSSEGWQKKKSIGKRKKDRERKREREREKEKEEKEEEEEEEVEEEGRLKWYFASRRIKNEERTRKGEVWWDGEGMILEKEEEEQEETEEDKTVPPPRAKITLKSSSKRFKGLRSGRRKGSPRKKGLTTRWAKASTDYKLGIRVYRMRIPYASSTDFSTLNGACRIREFDASNFSKNATYKFTKAMS</sequence>
<reference evidence="2 3" key="1">
    <citation type="journal article" date="2024" name="Ann. Entomol. Soc. Am.">
        <title>Genomic analyses of the southern and eastern yellowjacket wasps (Hymenoptera: Vespidae) reveal evolutionary signatures of social life.</title>
        <authorList>
            <person name="Catto M.A."/>
            <person name="Caine P.B."/>
            <person name="Orr S.E."/>
            <person name="Hunt B.G."/>
            <person name="Goodisman M.A.D."/>
        </authorList>
    </citation>
    <scope>NUCLEOTIDE SEQUENCE [LARGE SCALE GENOMIC DNA]</scope>
    <source>
        <strain evidence="2">232</strain>
        <tissue evidence="2">Head and thorax</tissue>
    </source>
</reference>
<evidence type="ECO:0000313" key="2">
    <source>
        <dbReference type="EMBL" id="KAL2741423.1"/>
    </source>
</evidence>
<feature type="compositionally biased region" description="Basic and acidic residues" evidence="1">
    <location>
        <begin position="35"/>
        <end position="46"/>
    </location>
</feature>
<dbReference type="AlphaFoldDB" id="A0ABD2CAW7"/>
<accession>A0ABD2CAW7</accession>
<name>A0ABD2CAW7_VESMC</name>
<comment type="caution">
    <text evidence="2">The sequence shown here is derived from an EMBL/GenBank/DDBJ whole genome shotgun (WGS) entry which is preliminary data.</text>
</comment>
<dbReference type="Proteomes" id="UP001607303">
    <property type="component" value="Unassembled WGS sequence"/>
</dbReference>
<feature type="compositionally biased region" description="Basic residues" evidence="1">
    <location>
        <begin position="22"/>
        <end position="34"/>
    </location>
</feature>
<protein>
    <submittedName>
        <fullName evidence="2">Uncharacterized protein</fullName>
    </submittedName>
</protein>
<organism evidence="2 3">
    <name type="scientific">Vespula maculifrons</name>
    <name type="common">Eastern yellow jacket</name>
    <name type="synonym">Wasp</name>
    <dbReference type="NCBI Taxonomy" id="7453"/>
    <lineage>
        <taxon>Eukaryota</taxon>
        <taxon>Metazoa</taxon>
        <taxon>Ecdysozoa</taxon>
        <taxon>Arthropoda</taxon>
        <taxon>Hexapoda</taxon>
        <taxon>Insecta</taxon>
        <taxon>Pterygota</taxon>
        <taxon>Neoptera</taxon>
        <taxon>Endopterygota</taxon>
        <taxon>Hymenoptera</taxon>
        <taxon>Apocrita</taxon>
        <taxon>Aculeata</taxon>
        <taxon>Vespoidea</taxon>
        <taxon>Vespidae</taxon>
        <taxon>Vespinae</taxon>
        <taxon>Vespula</taxon>
    </lineage>
</organism>
<dbReference type="EMBL" id="JAYRBN010000059">
    <property type="protein sequence ID" value="KAL2741423.1"/>
    <property type="molecule type" value="Genomic_DNA"/>
</dbReference>
<gene>
    <name evidence="2" type="ORF">V1477_010484</name>
</gene>
<proteinExistence type="predicted"/>